<reference evidence="1" key="1">
    <citation type="submission" date="2022-04" db="EMBL/GenBank/DDBJ databases">
        <title>Chromosome-scale genome assembly of Holotrichia oblita Faldermann.</title>
        <authorList>
            <person name="Rongchong L."/>
        </authorList>
    </citation>
    <scope>NUCLEOTIDE SEQUENCE</scope>
    <source>
        <strain evidence="1">81SQS9</strain>
    </source>
</reference>
<dbReference type="EMBL" id="CM043015">
    <property type="protein sequence ID" value="KAI4469480.1"/>
    <property type="molecule type" value="Genomic_DNA"/>
</dbReference>
<evidence type="ECO:0000313" key="2">
    <source>
        <dbReference type="Proteomes" id="UP001056778"/>
    </source>
</evidence>
<organism evidence="1 2">
    <name type="scientific">Holotrichia oblita</name>
    <name type="common">Chafer beetle</name>
    <dbReference type="NCBI Taxonomy" id="644536"/>
    <lineage>
        <taxon>Eukaryota</taxon>
        <taxon>Metazoa</taxon>
        <taxon>Ecdysozoa</taxon>
        <taxon>Arthropoda</taxon>
        <taxon>Hexapoda</taxon>
        <taxon>Insecta</taxon>
        <taxon>Pterygota</taxon>
        <taxon>Neoptera</taxon>
        <taxon>Endopterygota</taxon>
        <taxon>Coleoptera</taxon>
        <taxon>Polyphaga</taxon>
        <taxon>Scarabaeiformia</taxon>
        <taxon>Scarabaeidae</taxon>
        <taxon>Melolonthinae</taxon>
        <taxon>Holotrichia</taxon>
    </lineage>
</organism>
<evidence type="ECO:0000313" key="1">
    <source>
        <dbReference type="EMBL" id="KAI4469480.1"/>
    </source>
</evidence>
<proteinExistence type="predicted"/>
<gene>
    <name evidence="1" type="ORF">MML48_1g00130</name>
</gene>
<sequence>MSATCKKCTCSINKKSPGLFCAGDCRAFYHARCVQLPASALPSLTAPGAYWKCPDCRVVEDSSFVVDDGSDVVDEGVGAMFKTIRRELASLNSKYVAFLDSLNACTSKVAEFEQLLNEKCRKIESIQSENELLRADVNRLINTVDDLEQRGRLQNLEIQGVPHKQNENLFEVLSVIGQTIQCPIEKADVDVVHRVAHMNKSSFPRNIIVRLVSHTKREDIIAAANTNTAEQDFPAAEVKDKKPEEPNQPPSPNALKVAATECLNSWIYYLQMLNSLCSAGLRLSQALTNLAQMQNISLASQCAASWDELAKSTIVASHTVKTHIAAAMQDMMIGETFTEDDSQRQQDHNQQIITENILTFINLQYQFSLAGCECLGYMAMCPSCQTTAGGTHDPECSMATLQQCFAQLSSHDIHSQMSSPHFTTDKGILDSPKSHDVSKLPYPDYSRQQSPLNPEPRVASPFNEPIRGPSPVHTFADTIRGPGHIESIRGPLPNPGQLHTMKYPFPGRGSRSPLHFPLFPLSGQRRWSEAAAGEVGAESGEATMRRWSMPWDCGRIEAAPWQQRYLPSKLAVPASTSQDRSRSATPDTSPQPGTITSGEGLAEAIQLLSCRPTRCAIPHGPFPGHPLQGVPYTPTQWPETHEERMHRRMYGSHMQRGNWQSIDVPSASGMPATEHFDIFPPGMPLTSRKSSSSTDSSSCLSIHSRSTTSSSERGSEGYCAGGDALRMPSNFYSMWSGNEHLPFIRLPESHEPQDDSDTEDTPTEGKLYPRPS</sequence>
<protein>
    <submittedName>
        <fullName evidence="1">L1 transposable element-related</fullName>
    </submittedName>
</protein>
<name>A0ACB9TS47_HOLOL</name>
<dbReference type="Proteomes" id="UP001056778">
    <property type="component" value="Chromosome 1"/>
</dbReference>
<accession>A0ACB9TS47</accession>
<comment type="caution">
    <text evidence="1">The sequence shown here is derived from an EMBL/GenBank/DDBJ whole genome shotgun (WGS) entry which is preliminary data.</text>
</comment>
<keyword evidence="2" id="KW-1185">Reference proteome</keyword>